<organism evidence="2 3">
    <name type="scientific">Microbacterium azadirachtae</name>
    <dbReference type="NCBI Taxonomy" id="582680"/>
    <lineage>
        <taxon>Bacteria</taxon>
        <taxon>Bacillati</taxon>
        <taxon>Actinomycetota</taxon>
        <taxon>Actinomycetes</taxon>
        <taxon>Micrococcales</taxon>
        <taxon>Microbacteriaceae</taxon>
        <taxon>Microbacterium</taxon>
    </lineage>
</organism>
<evidence type="ECO:0000256" key="1">
    <source>
        <dbReference type="SAM" id="Phobius"/>
    </source>
</evidence>
<dbReference type="Proteomes" id="UP000033448">
    <property type="component" value="Unassembled WGS sequence"/>
</dbReference>
<reference evidence="2 3" key="1">
    <citation type="submission" date="2015-02" db="EMBL/GenBank/DDBJ databases">
        <title>Draft genome sequences of ten Microbacterium spp. with emphasis on heavy metal contaminated environments.</title>
        <authorList>
            <person name="Corretto E."/>
        </authorList>
    </citation>
    <scope>NUCLEOTIDE SEQUENCE [LARGE SCALE GENOMIC DNA]</scope>
    <source>
        <strain evidence="2 3">DSM 23848</strain>
    </source>
</reference>
<feature type="transmembrane region" description="Helical" evidence="1">
    <location>
        <begin position="48"/>
        <end position="73"/>
    </location>
</feature>
<dbReference type="RefSeq" id="WP_045249504.1">
    <property type="nucleotide sequence ID" value="NZ_JYIT01000060.1"/>
</dbReference>
<dbReference type="AlphaFoldDB" id="A0A0F0L154"/>
<feature type="transmembrane region" description="Helical" evidence="1">
    <location>
        <begin position="18"/>
        <end position="36"/>
    </location>
</feature>
<dbReference type="OrthoDB" id="3399482at2"/>
<proteinExistence type="predicted"/>
<feature type="transmembrane region" description="Helical" evidence="1">
    <location>
        <begin position="127"/>
        <end position="148"/>
    </location>
</feature>
<keyword evidence="1" id="KW-0472">Membrane</keyword>
<feature type="transmembrane region" description="Helical" evidence="1">
    <location>
        <begin position="94"/>
        <end position="121"/>
    </location>
</feature>
<sequence length="241" mass="25259">MTFTIAASELKQITRNTSVLIGATAIPLGTSALLILGRDSYRDFPTGLGFAVGVMMVSIAALGLYVTAVTTLAARRQTLFLKRLRSTAASDTGILTGLLAPPVVISAIQVSIVLVVLAWITEGPADPLLLALSAVLLITLMLALALATVGVTRSPEHAQITTLPITLGAIGLAMWIGLTGTDELPLVKALLPTGATTQLSINAWNGGTPLDQNLLLLLPTLGWIAAALLMTKITFHWEPRH</sequence>
<feature type="transmembrane region" description="Helical" evidence="1">
    <location>
        <begin position="214"/>
        <end position="235"/>
    </location>
</feature>
<dbReference type="EMBL" id="JYIT01000060">
    <property type="protein sequence ID" value="KJL26857.1"/>
    <property type="molecule type" value="Genomic_DNA"/>
</dbReference>
<dbReference type="PATRIC" id="fig|582680.7.peg.791"/>
<accession>A0A0F0L154</accession>
<evidence type="ECO:0000313" key="3">
    <source>
        <dbReference type="Proteomes" id="UP000033448"/>
    </source>
</evidence>
<keyword evidence="1" id="KW-1133">Transmembrane helix</keyword>
<name>A0A0F0L154_9MICO</name>
<comment type="caution">
    <text evidence="2">The sequence shown here is derived from an EMBL/GenBank/DDBJ whole genome shotgun (WGS) entry which is preliminary data.</text>
</comment>
<keyword evidence="1" id="KW-0812">Transmembrane</keyword>
<feature type="transmembrane region" description="Helical" evidence="1">
    <location>
        <begin position="160"/>
        <end position="178"/>
    </location>
</feature>
<evidence type="ECO:0000313" key="2">
    <source>
        <dbReference type="EMBL" id="KJL26857.1"/>
    </source>
</evidence>
<gene>
    <name evidence="2" type="ORF">RL72_00764</name>
</gene>
<protein>
    <submittedName>
        <fullName evidence="2">Uncharacterized protein</fullName>
    </submittedName>
</protein>
<keyword evidence="3" id="KW-1185">Reference proteome</keyword>